<dbReference type="InterPro" id="IPR042470">
    <property type="entry name" value="RMI1_N_C_sf"/>
</dbReference>
<feature type="region of interest" description="Disordered" evidence="3">
    <location>
        <begin position="523"/>
        <end position="585"/>
    </location>
</feature>
<comment type="similarity">
    <text evidence="1">Belongs to the RMI1 family.</text>
</comment>
<feature type="domain" description="RecQ mediated genome instability protein 1 OB-fold" evidence="4">
    <location>
        <begin position="74"/>
        <end position="211"/>
    </location>
</feature>
<organism evidence="6">
    <name type="scientific">Psilocybe cubensis</name>
    <name type="common">Psychedelic mushroom</name>
    <name type="synonym">Stropharia cubensis</name>
    <dbReference type="NCBI Taxonomy" id="181762"/>
    <lineage>
        <taxon>Eukaryota</taxon>
        <taxon>Fungi</taxon>
        <taxon>Dikarya</taxon>
        <taxon>Basidiomycota</taxon>
        <taxon>Agaricomycotina</taxon>
        <taxon>Agaricomycetes</taxon>
        <taxon>Agaricomycetidae</taxon>
        <taxon>Agaricales</taxon>
        <taxon>Agaricineae</taxon>
        <taxon>Strophariaceae</taxon>
        <taxon>Psilocybe</taxon>
    </lineage>
</organism>
<feature type="region of interest" description="Disordered" evidence="3">
    <location>
        <begin position="416"/>
        <end position="447"/>
    </location>
</feature>
<dbReference type="Pfam" id="PF08585">
    <property type="entry name" value="RMI1_N_C"/>
    <property type="match status" value="1"/>
</dbReference>
<accession>A0A8H7Y3E5</accession>
<protein>
    <recommendedName>
        <fullName evidence="2">RecQ-mediated genome instability protein 1</fullName>
    </recommendedName>
</protein>
<sequence length="585" mass="64298">MPPSLRVSQWLDQQFQKPRVDPEWLEGCTEWLEGDQNISPVSQFSEFMDKVKGQLLESDLIDSMLPGTGLDAHISTLSGCLSGPPVLVQITAITEIGSSAFQLDQIRTAREERKLAGVGNEEGEEDGDIEVEGEGPMPKYPRGMLRFQLTDGATLIEAMEYRRIPQLTLGTTPLGFKMQLKGTKFQNGMAMLEPTTIVLLGGKQAELEANQNLDFKRGLYARLGRPLTPVTQNPEPAQYRYADVPGAARSPLRDISPPPLPAQMSQHDDDIEMEPRRRIPVDSSLNRVPNQVGSDNSSRDRAIAALPSRQNWTKADCDAQTNRITPRAERATLVFAGSQSSKSTTSEYFNGNSVASGSNIAKLRSQEINNTVQNLDFNLEPTGRQLSHTLPSPDYFSDVDQFDFDLLDDVDRENQQPISTNKEMESHGPSSVPQDRDIQDASSDDYGMDDLTAIDTSFLEACDKIEKDAITKTGFAHPSSSTNVPFNSNPCTSLVSPPLSTVASSGGASRIVDVIEINDSDEDVLEADDKENAPVATRHVRRRTDTNSRPSRSQSHRSQNTLKKPGQPIVLATNPDDIIDISDSD</sequence>
<dbReference type="GO" id="GO:0016604">
    <property type="term" value="C:nuclear body"/>
    <property type="evidence" value="ECO:0007669"/>
    <property type="project" value="TreeGrafter"/>
</dbReference>
<dbReference type="InterPro" id="IPR013894">
    <property type="entry name" value="RMI1_OB"/>
</dbReference>
<dbReference type="AlphaFoldDB" id="A0A8H7Y3E5"/>
<dbReference type="Pfam" id="PF21000">
    <property type="entry name" value="RMI1_N_N"/>
    <property type="match status" value="1"/>
</dbReference>
<reference evidence="6" key="1">
    <citation type="submission" date="2021-02" db="EMBL/GenBank/DDBJ databases">
        <title>Psilocybe cubensis genome.</title>
        <authorList>
            <person name="Mckernan K.J."/>
            <person name="Crawford S."/>
            <person name="Trippe A."/>
            <person name="Kane L.T."/>
            <person name="Mclaughlin S."/>
        </authorList>
    </citation>
    <scope>NUCLEOTIDE SEQUENCE [LARGE SCALE GENOMIC DNA]</scope>
    <source>
        <strain evidence="6">MGC-MH-2018</strain>
    </source>
</reference>
<dbReference type="GO" id="GO:0031422">
    <property type="term" value="C:RecQ family helicase-topoisomerase III complex"/>
    <property type="evidence" value="ECO:0007669"/>
    <property type="project" value="TreeGrafter"/>
</dbReference>
<evidence type="ECO:0000256" key="3">
    <source>
        <dbReference type="SAM" id="MobiDB-lite"/>
    </source>
</evidence>
<evidence type="ECO:0000259" key="4">
    <source>
        <dbReference type="Pfam" id="PF08585"/>
    </source>
</evidence>
<evidence type="ECO:0000256" key="2">
    <source>
        <dbReference type="ARBA" id="ARBA00018987"/>
    </source>
</evidence>
<gene>
    <name evidence="6" type="ORF">JR316_004789</name>
</gene>
<dbReference type="OrthoDB" id="341511at2759"/>
<dbReference type="SMART" id="SM01161">
    <property type="entry name" value="DUF1767"/>
    <property type="match status" value="1"/>
</dbReference>
<feature type="compositionally biased region" description="Acidic residues" evidence="3">
    <location>
        <begin position="121"/>
        <end position="133"/>
    </location>
</feature>
<dbReference type="PANTHER" id="PTHR14790">
    <property type="entry name" value="RECQ-MEDIATED GENOME INSTABILITY PROTEIN 1 RMI1"/>
    <property type="match status" value="1"/>
</dbReference>
<evidence type="ECO:0000259" key="5">
    <source>
        <dbReference type="Pfam" id="PF21000"/>
    </source>
</evidence>
<feature type="region of interest" description="Disordered" evidence="3">
    <location>
        <begin position="115"/>
        <end position="137"/>
    </location>
</feature>
<dbReference type="PANTHER" id="PTHR14790:SF15">
    <property type="entry name" value="RECQ-MEDIATED GENOME INSTABILITY PROTEIN 1"/>
    <property type="match status" value="1"/>
</dbReference>
<proteinExistence type="inferred from homology"/>
<feature type="compositionally biased region" description="Low complexity" evidence="3">
    <location>
        <begin position="548"/>
        <end position="559"/>
    </location>
</feature>
<name>A0A8H7Y3E5_PSICU</name>
<feature type="domain" description="RMI1 N-terminal" evidence="5">
    <location>
        <begin position="17"/>
        <end position="60"/>
    </location>
</feature>
<comment type="caution">
    <text evidence="6">The sequence shown here is derived from an EMBL/GenBank/DDBJ whole genome shotgun (WGS) entry which is preliminary data.</text>
</comment>
<dbReference type="GO" id="GO:0000712">
    <property type="term" value="P:resolution of meiotic recombination intermediates"/>
    <property type="evidence" value="ECO:0007669"/>
    <property type="project" value="TreeGrafter"/>
</dbReference>
<evidence type="ECO:0000256" key="1">
    <source>
        <dbReference type="ARBA" id="ARBA00006395"/>
    </source>
</evidence>
<dbReference type="Gene3D" id="2.40.50.770">
    <property type="entry name" value="RecQ-mediated genome instability protein Rmi1, C-terminal domain"/>
    <property type="match status" value="1"/>
</dbReference>
<dbReference type="EMBL" id="JAFIQS010000004">
    <property type="protein sequence ID" value="KAG5170400.1"/>
    <property type="molecule type" value="Genomic_DNA"/>
</dbReference>
<evidence type="ECO:0000313" key="6">
    <source>
        <dbReference type="EMBL" id="KAG5170400.1"/>
    </source>
</evidence>
<dbReference type="InterPro" id="IPR049363">
    <property type="entry name" value="RMI1_N"/>
</dbReference>
<dbReference type="GO" id="GO:0000724">
    <property type="term" value="P:double-strand break repair via homologous recombination"/>
    <property type="evidence" value="ECO:0007669"/>
    <property type="project" value="TreeGrafter"/>
</dbReference>